<dbReference type="PANTHER" id="PTHR33137:SF4">
    <property type="entry name" value="MEDIATOR OF RNA POLYMERASE II TRANSCRIPTION SUBUNIT 15A-RELATED"/>
    <property type="match status" value="1"/>
</dbReference>
<evidence type="ECO:0000313" key="2">
    <source>
        <dbReference type="EMBL" id="EFN52421.1"/>
    </source>
</evidence>
<feature type="compositionally biased region" description="Low complexity" evidence="1">
    <location>
        <begin position="1091"/>
        <end position="1113"/>
    </location>
</feature>
<dbReference type="GO" id="GO:0031490">
    <property type="term" value="F:chromatin DNA binding"/>
    <property type="evidence" value="ECO:0007669"/>
    <property type="project" value="InterPro"/>
</dbReference>
<dbReference type="OMA" id="ESHHETE"/>
<feature type="region of interest" description="Disordered" evidence="1">
    <location>
        <begin position="1195"/>
        <end position="1248"/>
    </location>
</feature>
<dbReference type="InterPro" id="IPR044661">
    <property type="entry name" value="MED15a/b/c-like"/>
</dbReference>
<organism evidence="3">
    <name type="scientific">Chlorella variabilis</name>
    <name type="common">Green alga</name>
    <dbReference type="NCBI Taxonomy" id="554065"/>
    <lineage>
        <taxon>Eukaryota</taxon>
        <taxon>Viridiplantae</taxon>
        <taxon>Chlorophyta</taxon>
        <taxon>core chlorophytes</taxon>
        <taxon>Trebouxiophyceae</taxon>
        <taxon>Chlorellales</taxon>
        <taxon>Chlorellaceae</taxon>
        <taxon>Chlorella clade</taxon>
        <taxon>Chlorella</taxon>
    </lineage>
</organism>
<sequence>MPPRQTTYSLNKQQIIQDDSGDDMPDLASADDDTDASDSETRAPRRGAGTQQPQQQRGAGGSARQPAGRGAAGGRPAAGVAAGDTTDDDSLPGLIEEPDEESEGKEGRAAAEDEDDDDEGMPSMARLLRGVTVEMNLGGGSDSSSDDDADVPGLVSDASDAGDSGDEGYGPPGGSRGSGTRGYAGEGGAGGARGPKGRAARGSPLNAGFFNKTQTPGGAVPERSSRPYSATGSGAREEVRGGARAQVPLQPPPAAQFAAHQKKKKAPAEPVKVERVEAERATGDELAAALKMEEEHRKALRKAAGLEEDEEAEVEDPVLAGCALGDDCTEGHADAHGLLRASQSDRYELRCSAGHRLLYHKPCWRKDTVRMVDGKGGEEMVSGKDFKFSYYKKSDRKKCVRPDCDGILVFIEGPNKYPILNIEEEVKKEQAGTPAQQQVEEEEPEWVRYQAAQGKERRFRFKKGKAKAAEEEEEVTRAAAAAAGAAVEPATASFGSRKAQRVQQQQQQQLEEEQQAEQQDAQPAAAAASRPSPRAAAAEEDEEPSAPTPALPDDHHLRALKRQDSDEEELMAMGRRKGKDKGKAPARDGGIEYEDGKPDKRKKKGVKLVLGAPSIAEQRRQALEQQGMAGDEEAEGGLARRLQSLEVSPLDFPDLDEAQQIAELEKRGREDGERAARELHSAALLSALRSFRAREFRPDDPSGPSVVLVGNLDYRRMHDDEGIRPEMFLRHAVWRRSTFSEYGPVKELRMYEACKAALVSFRNTAAAYKAYMLLSQKVEALAQAHKEEARRRADGVDDSEEEEEAGSSSSSWAHLYAADAQSARPTSGSASRSQPSITITIPGKAAAAASGRAPLSVAGTGDFAGAGGSGAGSYSSGYGGLSPSAAAGAAAQPSAGRGGGANGSLRVAASEFCPQPAPPAAERPQQDPSSDPLVTKFLSGQLIATSETHYQAYLEYGDEPFGLPVAYLEKVGLVTPGSIALLMCDPQAGRIHGVWAGQQRTHLEDSREVVSFKAERIMPALPLDRVSGLLQWQGGAVKLPQKLPAATMQSIVLALVEHEQEEQRHAAEVEAARSAPQGVARAAVHSASSNAGAGLAPLPPHLAGAPGAAAGAAQRKQQQDAPVWGAERLRREQEERDAELARQMQEQLIAEARLEERQRLAQDARVAEVMLSSAAAAAPPAYGYAAAAAARPAAAPAAPGPRPAGPTGPGLFASFSSLFPGQRPPGASSPQAARPPPAPAAPAGAPAAAAPAPVAPAAAPAAPVGAAAPRPYRPVMGGVYRPPMGPAAAAAAVVPSAPATAAPAAPSAAAPAPAAAAPAAAAAAPAAEPAAAAAAPAAAPPVKNPCVKCKQRESVNIWIPCGHHGHCPECLPDSMPLPDKLAQFPACLQCGKAASYYIRMFA</sequence>
<feature type="compositionally biased region" description="Gly residues" evidence="1">
    <location>
        <begin position="167"/>
        <end position="194"/>
    </location>
</feature>
<feature type="compositionally biased region" description="Low complexity" evidence="1">
    <location>
        <begin position="46"/>
        <end position="84"/>
    </location>
</feature>
<name>E1ZNX9_CHLVA</name>
<feature type="region of interest" description="Disordered" evidence="1">
    <location>
        <begin position="914"/>
        <end position="933"/>
    </location>
</feature>
<feature type="region of interest" description="Disordered" evidence="1">
    <location>
        <begin position="489"/>
        <end position="613"/>
    </location>
</feature>
<accession>E1ZNX9</accession>
<dbReference type="GO" id="GO:0003713">
    <property type="term" value="F:transcription coactivator activity"/>
    <property type="evidence" value="ECO:0007669"/>
    <property type="project" value="InterPro"/>
</dbReference>
<dbReference type="InParanoid" id="E1ZNX9"/>
<feature type="region of interest" description="Disordered" evidence="1">
    <location>
        <begin position="883"/>
        <end position="903"/>
    </location>
</feature>
<proteinExistence type="predicted"/>
<feature type="region of interest" description="Disordered" evidence="1">
    <location>
        <begin position="1"/>
        <end position="277"/>
    </location>
</feature>
<reference evidence="2 3" key="1">
    <citation type="journal article" date="2010" name="Plant Cell">
        <title>The Chlorella variabilis NC64A genome reveals adaptation to photosymbiosis, coevolution with viruses, and cryptic sex.</title>
        <authorList>
            <person name="Blanc G."/>
            <person name="Duncan G."/>
            <person name="Agarkova I."/>
            <person name="Borodovsky M."/>
            <person name="Gurnon J."/>
            <person name="Kuo A."/>
            <person name="Lindquist E."/>
            <person name="Lucas S."/>
            <person name="Pangilinan J."/>
            <person name="Polle J."/>
            <person name="Salamov A."/>
            <person name="Terry A."/>
            <person name="Yamada T."/>
            <person name="Dunigan D.D."/>
            <person name="Grigoriev I.V."/>
            <person name="Claverie J.M."/>
            <person name="Van Etten J.L."/>
        </authorList>
    </citation>
    <scope>NUCLEOTIDE SEQUENCE [LARGE SCALE GENOMIC DNA]</scope>
    <source>
        <strain evidence="2 3">NC64A</strain>
    </source>
</reference>
<dbReference type="KEGG" id="cvr:CHLNCDRAFT_138919"/>
<feature type="compositionally biased region" description="Acidic residues" evidence="1">
    <location>
        <begin position="19"/>
        <end position="38"/>
    </location>
</feature>
<dbReference type="GeneID" id="17351867"/>
<keyword evidence="3" id="KW-1185">Reference proteome</keyword>
<evidence type="ECO:0000313" key="3">
    <source>
        <dbReference type="Proteomes" id="UP000008141"/>
    </source>
</evidence>
<feature type="region of interest" description="Disordered" evidence="1">
    <location>
        <begin position="1091"/>
        <end position="1123"/>
    </location>
</feature>
<dbReference type="EMBL" id="GL433856">
    <property type="protein sequence ID" value="EFN52421.1"/>
    <property type="molecule type" value="Genomic_DNA"/>
</dbReference>
<dbReference type="RefSeq" id="XP_005844523.1">
    <property type="nucleotide sequence ID" value="XM_005844461.1"/>
</dbReference>
<dbReference type="PANTHER" id="PTHR33137">
    <property type="entry name" value="MEDIATOR OF RNA POLYMERASE II TRANSCRIPTION SUBUNIT 15A-RELATED"/>
    <property type="match status" value="1"/>
</dbReference>
<feature type="compositionally biased region" description="Low complexity" evidence="1">
    <location>
        <begin position="516"/>
        <end position="536"/>
    </location>
</feature>
<feature type="compositionally biased region" description="Acidic residues" evidence="1">
    <location>
        <begin position="796"/>
        <end position="805"/>
    </location>
</feature>
<gene>
    <name evidence="2" type="ORF">CHLNCDRAFT_138919</name>
</gene>
<feature type="compositionally biased region" description="Acidic residues" evidence="1">
    <location>
        <begin position="85"/>
        <end position="103"/>
    </location>
</feature>
<evidence type="ECO:0000256" key="1">
    <source>
        <dbReference type="SAM" id="MobiDB-lite"/>
    </source>
</evidence>
<feature type="compositionally biased region" description="Basic and acidic residues" evidence="1">
    <location>
        <begin position="552"/>
        <end position="564"/>
    </location>
</feature>
<dbReference type="Proteomes" id="UP000008141">
    <property type="component" value="Unassembled WGS sequence"/>
</dbReference>
<dbReference type="OrthoDB" id="10646886at2759"/>
<feature type="compositionally biased region" description="Low complexity" evidence="1">
    <location>
        <begin position="883"/>
        <end position="895"/>
    </location>
</feature>
<feature type="region of interest" description="Disordered" evidence="1">
    <location>
        <begin position="789"/>
        <end position="811"/>
    </location>
</feature>
<feature type="compositionally biased region" description="Polar residues" evidence="1">
    <location>
        <begin position="1"/>
        <end position="17"/>
    </location>
</feature>
<protein>
    <submittedName>
        <fullName evidence="2">Uncharacterized protein</fullName>
    </submittedName>
</protein>
<feature type="compositionally biased region" description="Basic and acidic residues" evidence="1">
    <location>
        <begin position="581"/>
        <end position="598"/>
    </location>
</feature>
<dbReference type="STRING" id="554065.E1ZNX9"/>